<dbReference type="GO" id="GO:0005524">
    <property type="term" value="F:ATP binding"/>
    <property type="evidence" value="ECO:0007669"/>
    <property type="project" value="UniProtKB-KW"/>
</dbReference>
<dbReference type="AlphaFoldDB" id="A0A0U9HIU8"/>
<dbReference type="GO" id="GO:0000184">
    <property type="term" value="P:nuclear-transcribed mRNA catabolic process, nonsense-mediated decay"/>
    <property type="evidence" value="ECO:0000318"/>
    <property type="project" value="GO_Central"/>
</dbReference>
<feature type="region of interest" description="Disordered" evidence="5">
    <location>
        <begin position="74"/>
        <end position="119"/>
    </location>
</feature>
<dbReference type="GO" id="GO:0005694">
    <property type="term" value="C:chromosome"/>
    <property type="evidence" value="ECO:0007669"/>
    <property type="project" value="UniProtKB-ARBA"/>
</dbReference>
<dbReference type="InterPro" id="IPR047187">
    <property type="entry name" value="SF1_C_Upf1"/>
</dbReference>
<dbReference type="InterPro" id="IPR045055">
    <property type="entry name" value="DNA2/NAM7-like"/>
</dbReference>
<keyword evidence="4" id="KW-0067">ATP-binding</keyword>
<evidence type="ECO:0000256" key="5">
    <source>
        <dbReference type="SAM" id="MobiDB-lite"/>
    </source>
</evidence>
<evidence type="ECO:0000256" key="1">
    <source>
        <dbReference type="ARBA" id="ARBA00022741"/>
    </source>
</evidence>
<sequence length="860" mass="93304">MSKGHDAQRREQIEARLGFCLRRCWPLHRSTAPGTSCRTGRLQSRCNAGSQVFNRGGKAAEQLSSGLFKQYDRDSRKKRSGTVSASVDAFGADDSGEETKGGSVRGTRQRAAKRGVQSSAREEYKARMTAALDAELKEEMAAFEKRIKEWTPSQLAEQGYALFGLVAKPDGYLFRERIFRFANPVGDGLLPSQHQFTQGDIARISVGGPSIFEDGDAIEGVVLERARRYLRLVLPVRTASELDLTKQYRLDLSANQVAYERAVAALEAFASSSGDPVPLTRVARDSKANGDNSVTKKKAEKTPKVKGKDGKKNGGRESTNTAYGQGLHTLRFALLWQGVKTLQAQVLQTGGAVDSAGETPEKMAAKAPPWASGKELGSLKGGVRKQLAKLEERGGVNKSQAKAIEAAMTRRLTLWQGPPGTGKTRTLLHFLLLSTRLLAREHKPILACADSNIAVDNLLEGLLELGLKVVRIGQPVKVKATLRHATLEALIADHPQMARAASLRGQSVTASAEARGSRSWSKERQQRGDAAMKAWRASEDAEAIAIKEVLDDADVIVATCIGAGDPVLEGRTFRVCVIDEATQATQPSSLVPLVGGADNVVLVGDQKQLPPTVISLEAAKAGLEVSLFEELQRSGVKTFLLDTQYRMHPALAAFPSQHFYDGRLTSFPTPEDRPAPKRFAWPDASRPIAFLDCSDGREEISGENSRMNQAEASMVVKTVTELLQGGDLPSAEAIGVIAPYSGQVRLLQDLFFSPPNTSGAARRMFDGLEVKTVDGFQGREKEVIVLCTVRSNTDGQLGFVADARRMNVALTRAKRGLIVVGNQSTLSKQDPWRSWLAGLSTIDDDLRKLKRSANLSEVVV</sequence>
<keyword evidence="9" id="KW-1185">Reference proteome</keyword>
<dbReference type="OMA" id="IMKGSRH"/>
<dbReference type="InterPro" id="IPR041679">
    <property type="entry name" value="DNA2/NAM7-like_C"/>
</dbReference>
<accession>A0A0U9HIU8</accession>
<dbReference type="InterPro" id="IPR027417">
    <property type="entry name" value="P-loop_NTPase"/>
</dbReference>
<keyword evidence="2" id="KW-0378">Hydrolase</keyword>
<evidence type="ECO:0000313" key="8">
    <source>
        <dbReference type="EMBL" id="GAQ80606.1"/>
    </source>
</evidence>
<evidence type="ECO:0000259" key="7">
    <source>
        <dbReference type="Pfam" id="PF13087"/>
    </source>
</evidence>
<keyword evidence="1" id="KW-0547">Nucleotide-binding</keyword>
<dbReference type="SUPFAM" id="SSF52540">
    <property type="entry name" value="P-loop containing nucleoside triphosphate hydrolases"/>
    <property type="match status" value="1"/>
</dbReference>
<evidence type="ECO:0000259" key="6">
    <source>
        <dbReference type="Pfam" id="PF13086"/>
    </source>
</evidence>
<name>A0A0U9HIU8_KLENI</name>
<dbReference type="PANTHER" id="PTHR10887">
    <property type="entry name" value="DNA2/NAM7 HELICASE FAMILY"/>
    <property type="match status" value="1"/>
</dbReference>
<protein>
    <submittedName>
        <fullName evidence="8">RNA helicase nonsense mRNA reducing factor</fullName>
    </submittedName>
</protein>
<reference evidence="8 9" key="1">
    <citation type="journal article" date="2014" name="Nat. Commun.">
        <title>Klebsormidium flaccidum genome reveals primary factors for plant terrestrial adaptation.</title>
        <authorList>
            <person name="Hori K."/>
            <person name="Maruyama F."/>
            <person name="Fujisawa T."/>
            <person name="Togashi T."/>
            <person name="Yamamoto N."/>
            <person name="Seo M."/>
            <person name="Sato S."/>
            <person name="Yamada T."/>
            <person name="Mori H."/>
            <person name="Tajima N."/>
            <person name="Moriyama T."/>
            <person name="Ikeuchi M."/>
            <person name="Watanabe M."/>
            <person name="Wada H."/>
            <person name="Kobayashi K."/>
            <person name="Saito M."/>
            <person name="Masuda T."/>
            <person name="Sasaki-Sekimoto Y."/>
            <person name="Mashiguchi K."/>
            <person name="Awai K."/>
            <person name="Shimojima M."/>
            <person name="Masuda S."/>
            <person name="Iwai M."/>
            <person name="Nobusawa T."/>
            <person name="Narise T."/>
            <person name="Kondo S."/>
            <person name="Saito H."/>
            <person name="Sato R."/>
            <person name="Murakawa M."/>
            <person name="Ihara Y."/>
            <person name="Oshima-Yamada Y."/>
            <person name="Ohtaka K."/>
            <person name="Satoh M."/>
            <person name="Sonobe K."/>
            <person name="Ishii M."/>
            <person name="Ohtani R."/>
            <person name="Kanamori-Sato M."/>
            <person name="Honoki R."/>
            <person name="Miyazaki D."/>
            <person name="Mochizuki H."/>
            <person name="Umetsu J."/>
            <person name="Higashi K."/>
            <person name="Shibata D."/>
            <person name="Kamiya Y."/>
            <person name="Sato N."/>
            <person name="Nakamura Y."/>
            <person name="Tabata S."/>
            <person name="Ida S."/>
            <person name="Kurokawa K."/>
            <person name="Ohta H."/>
        </authorList>
    </citation>
    <scope>NUCLEOTIDE SEQUENCE [LARGE SCALE GENOMIC DNA]</scope>
    <source>
        <strain evidence="8 9">NIES-2285</strain>
    </source>
</reference>
<proteinExistence type="predicted"/>
<dbReference type="Pfam" id="PF13087">
    <property type="entry name" value="AAA_12"/>
    <property type="match status" value="1"/>
</dbReference>
<dbReference type="PANTHER" id="PTHR10887:SF517">
    <property type="entry name" value="RNA HELICASE NONSENSE MRNA REDUCING FACTOR"/>
    <property type="match status" value="1"/>
</dbReference>
<dbReference type="OrthoDB" id="2020774at2759"/>
<dbReference type="Pfam" id="PF13086">
    <property type="entry name" value="AAA_11"/>
    <property type="match status" value="1"/>
</dbReference>
<dbReference type="STRING" id="105231.A0A0U9HIU8"/>
<dbReference type="GO" id="GO:0003723">
    <property type="term" value="F:RNA binding"/>
    <property type="evidence" value="ECO:0000318"/>
    <property type="project" value="GO_Central"/>
</dbReference>
<evidence type="ECO:0000256" key="2">
    <source>
        <dbReference type="ARBA" id="ARBA00022801"/>
    </source>
</evidence>
<evidence type="ECO:0000256" key="3">
    <source>
        <dbReference type="ARBA" id="ARBA00022806"/>
    </source>
</evidence>
<gene>
    <name evidence="8" type="ORF">KFL_000570520</name>
</gene>
<organism evidence="8 9">
    <name type="scientific">Klebsormidium nitens</name>
    <name type="common">Green alga</name>
    <name type="synonym">Ulothrix nitens</name>
    <dbReference type="NCBI Taxonomy" id="105231"/>
    <lineage>
        <taxon>Eukaryota</taxon>
        <taxon>Viridiplantae</taxon>
        <taxon>Streptophyta</taxon>
        <taxon>Klebsormidiophyceae</taxon>
        <taxon>Klebsormidiales</taxon>
        <taxon>Klebsormidiaceae</taxon>
        <taxon>Klebsormidium</taxon>
    </lineage>
</organism>
<dbReference type="GO" id="GO:0016787">
    <property type="term" value="F:hydrolase activity"/>
    <property type="evidence" value="ECO:0007669"/>
    <property type="project" value="UniProtKB-KW"/>
</dbReference>
<dbReference type="InterPro" id="IPR041677">
    <property type="entry name" value="DNA2/NAM7_AAA_11"/>
</dbReference>
<dbReference type="CDD" id="cd18808">
    <property type="entry name" value="SF1_C_Upf1"/>
    <property type="match status" value="1"/>
</dbReference>
<feature type="region of interest" description="Disordered" evidence="5">
    <location>
        <begin position="503"/>
        <end position="527"/>
    </location>
</feature>
<evidence type="ECO:0000313" key="9">
    <source>
        <dbReference type="Proteomes" id="UP000054558"/>
    </source>
</evidence>
<dbReference type="GO" id="GO:0003724">
    <property type="term" value="F:RNA helicase activity"/>
    <property type="evidence" value="ECO:0000318"/>
    <property type="project" value="GO_Central"/>
</dbReference>
<dbReference type="Proteomes" id="UP000054558">
    <property type="component" value="Unassembled WGS sequence"/>
</dbReference>
<feature type="domain" description="DNA2/NAM7 helicase-like C-terminal" evidence="7">
    <location>
        <begin position="623"/>
        <end position="823"/>
    </location>
</feature>
<evidence type="ECO:0000256" key="4">
    <source>
        <dbReference type="ARBA" id="ARBA00022840"/>
    </source>
</evidence>
<keyword evidence="3 8" id="KW-0347">Helicase</keyword>
<dbReference type="GO" id="GO:0005737">
    <property type="term" value="C:cytoplasm"/>
    <property type="evidence" value="ECO:0000318"/>
    <property type="project" value="GO_Central"/>
</dbReference>
<dbReference type="EMBL" id="DF237006">
    <property type="protein sequence ID" value="GAQ80606.1"/>
    <property type="molecule type" value="Genomic_DNA"/>
</dbReference>
<dbReference type="Gene3D" id="3.40.50.300">
    <property type="entry name" value="P-loop containing nucleotide triphosphate hydrolases"/>
    <property type="match status" value="2"/>
</dbReference>
<feature type="compositionally biased region" description="Basic and acidic residues" evidence="5">
    <location>
        <begin position="300"/>
        <end position="315"/>
    </location>
</feature>
<feature type="domain" description="DNA2/NAM7 helicase helicase" evidence="6">
    <location>
        <begin position="396"/>
        <end position="615"/>
    </location>
</feature>
<dbReference type="FunFam" id="3.40.50.300:FF:000326">
    <property type="entry name" value="P-loop containing nucleoside triphosphate hydrolase"/>
    <property type="match status" value="1"/>
</dbReference>
<feature type="region of interest" description="Disordered" evidence="5">
    <location>
        <begin position="277"/>
        <end position="322"/>
    </location>
</feature>